<name>A0A7L1NYN0_RHICY</name>
<dbReference type="SMART" id="SM00756">
    <property type="entry name" value="VKc"/>
    <property type="match status" value="1"/>
</dbReference>
<accession>A0A7L1NYN0</accession>
<keyword evidence="7 12" id="KW-1133">Transmembrane helix</keyword>
<dbReference type="GO" id="GO:0005789">
    <property type="term" value="C:endoplasmic reticulum membrane"/>
    <property type="evidence" value="ECO:0007669"/>
    <property type="project" value="UniProtKB-SubCell"/>
</dbReference>
<keyword evidence="6" id="KW-0256">Endoplasmic reticulum</keyword>
<keyword evidence="10" id="KW-1015">Disulfide bond</keyword>
<reference evidence="15 16" key="1">
    <citation type="submission" date="2019-09" db="EMBL/GenBank/DDBJ databases">
        <title>Bird 10,000 Genomes (B10K) Project - Family phase.</title>
        <authorList>
            <person name="Zhang G."/>
        </authorList>
    </citation>
    <scope>NUCLEOTIDE SEQUENCE [LARGE SCALE GENOMIC DNA]</scope>
    <source>
        <strain evidence="15">B10K-DU-002-35</strain>
        <tissue evidence="15">Muscle</tissue>
    </source>
</reference>
<feature type="non-terminal residue" evidence="15">
    <location>
        <position position="158"/>
    </location>
</feature>
<sequence>MAMAARAALCVAGAALSLWSLHVGRERARDPHYRAGCDLGPAMSCSRVFGSRWGRGLGLVEPLLGPDSSFNLSNGVIGVFFYLLQGVLGTGWVPGRGATAVLLGTSGTSVLASVWLGWVLAFELQDLCLVCVSTYLINILLLLLNWCRWRRSQHPKTA</sequence>
<proteinExistence type="inferred from homology"/>
<evidence type="ECO:0000256" key="9">
    <source>
        <dbReference type="ARBA" id="ARBA00023136"/>
    </source>
</evidence>
<dbReference type="Gene3D" id="1.20.1440.130">
    <property type="entry name" value="VKOR domain"/>
    <property type="match status" value="1"/>
</dbReference>
<feature type="transmembrane region" description="Helical" evidence="12">
    <location>
        <begin position="72"/>
        <end position="93"/>
    </location>
</feature>
<dbReference type="PANTHER" id="PTHR14519">
    <property type="entry name" value="VITAMIN K EPOXIDE REDUCTASE COMPLEX, SUBUNIT 1"/>
    <property type="match status" value="1"/>
</dbReference>
<evidence type="ECO:0000256" key="1">
    <source>
        <dbReference type="ARBA" id="ARBA00004477"/>
    </source>
</evidence>
<keyword evidence="11" id="KW-0676">Redox-active center</keyword>
<dbReference type="InterPro" id="IPR012932">
    <property type="entry name" value="VKOR"/>
</dbReference>
<dbReference type="GO" id="GO:0048038">
    <property type="term" value="F:quinone binding"/>
    <property type="evidence" value="ECO:0007669"/>
    <property type="project" value="UniProtKB-KW"/>
</dbReference>
<keyword evidence="16" id="KW-1185">Reference proteome</keyword>
<evidence type="ECO:0000313" key="15">
    <source>
        <dbReference type="EMBL" id="NXO05112.1"/>
    </source>
</evidence>
<dbReference type="Pfam" id="PF07884">
    <property type="entry name" value="VKOR"/>
    <property type="match status" value="1"/>
</dbReference>
<dbReference type="InterPro" id="IPR038354">
    <property type="entry name" value="VKOR_sf"/>
</dbReference>
<dbReference type="EMBL" id="VXBP01010602">
    <property type="protein sequence ID" value="NXO05112.1"/>
    <property type="molecule type" value="Genomic_DNA"/>
</dbReference>
<evidence type="ECO:0000256" key="7">
    <source>
        <dbReference type="ARBA" id="ARBA00022989"/>
    </source>
</evidence>
<evidence type="ECO:0000256" key="8">
    <source>
        <dbReference type="ARBA" id="ARBA00023002"/>
    </source>
</evidence>
<evidence type="ECO:0000256" key="12">
    <source>
        <dbReference type="SAM" id="Phobius"/>
    </source>
</evidence>
<feature type="transmembrane region" description="Helical" evidence="12">
    <location>
        <begin position="100"/>
        <end position="121"/>
    </location>
</feature>
<evidence type="ECO:0000256" key="2">
    <source>
        <dbReference type="ARBA" id="ARBA00006214"/>
    </source>
</evidence>
<dbReference type="GO" id="GO:0042373">
    <property type="term" value="P:vitamin K metabolic process"/>
    <property type="evidence" value="ECO:0007669"/>
    <property type="project" value="InterPro"/>
</dbReference>
<keyword evidence="9 12" id="KW-0472">Membrane</keyword>
<dbReference type="Proteomes" id="UP000565785">
    <property type="component" value="Unassembled WGS sequence"/>
</dbReference>
<evidence type="ECO:0000256" key="11">
    <source>
        <dbReference type="ARBA" id="ARBA00023284"/>
    </source>
</evidence>
<evidence type="ECO:0000313" key="16">
    <source>
        <dbReference type="Proteomes" id="UP000565785"/>
    </source>
</evidence>
<dbReference type="AlphaFoldDB" id="A0A7L1NYN0"/>
<comment type="similarity">
    <text evidence="2">Belongs to the VKOR family.</text>
</comment>
<dbReference type="GO" id="GO:0007596">
    <property type="term" value="P:blood coagulation"/>
    <property type="evidence" value="ECO:0007669"/>
    <property type="project" value="TreeGrafter"/>
</dbReference>
<dbReference type="CDD" id="cd12917">
    <property type="entry name" value="VKOR_euk"/>
    <property type="match status" value="1"/>
</dbReference>
<gene>
    <name evidence="15" type="primary">Vkorc1l1_1</name>
    <name evidence="15" type="ORF">RHICYA_R15742</name>
</gene>
<dbReference type="GO" id="GO:0047057">
    <property type="term" value="F:vitamin-K-epoxide reductase (warfarin-sensitive) activity"/>
    <property type="evidence" value="ECO:0007669"/>
    <property type="project" value="UniProtKB-EC"/>
</dbReference>
<feature type="domain" description="Vitamin K epoxide reductase" evidence="14">
    <location>
        <begin position="1"/>
        <end position="149"/>
    </location>
</feature>
<evidence type="ECO:0000256" key="5">
    <source>
        <dbReference type="ARBA" id="ARBA00022719"/>
    </source>
</evidence>
<feature type="signal peptide" evidence="13">
    <location>
        <begin position="1"/>
        <end position="28"/>
    </location>
</feature>
<dbReference type="OrthoDB" id="17010at2759"/>
<dbReference type="EC" id="1.17.4.4" evidence="3"/>
<keyword evidence="5" id="KW-0874">Quinone</keyword>
<keyword evidence="4 12" id="KW-0812">Transmembrane</keyword>
<evidence type="ECO:0000256" key="4">
    <source>
        <dbReference type="ARBA" id="ARBA00022692"/>
    </source>
</evidence>
<feature type="chain" id="PRO_5029778688" description="vitamin-K-epoxide reductase (warfarin-sensitive)" evidence="13">
    <location>
        <begin position="29"/>
        <end position="158"/>
    </location>
</feature>
<evidence type="ECO:0000256" key="6">
    <source>
        <dbReference type="ARBA" id="ARBA00022824"/>
    </source>
</evidence>
<evidence type="ECO:0000256" key="3">
    <source>
        <dbReference type="ARBA" id="ARBA00012278"/>
    </source>
</evidence>
<keyword evidence="8" id="KW-0560">Oxidoreductase</keyword>
<comment type="caution">
    <text evidence="15">The sequence shown here is derived from an EMBL/GenBank/DDBJ whole genome shotgun (WGS) entry which is preliminary data.</text>
</comment>
<keyword evidence="13" id="KW-0732">Signal</keyword>
<comment type="subcellular location">
    <subcellularLocation>
        <location evidence="1">Endoplasmic reticulum membrane</location>
        <topology evidence="1">Multi-pass membrane protein</topology>
    </subcellularLocation>
</comment>
<evidence type="ECO:0000256" key="10">
    <source>
        <dbReference type="ARBA" id="ARBA00023157"/>
    </source>
</evidence>
<evidence type="ECO:0000256" key="13">
    <source>
        <dbReference type="SAM" id="SignalP"/>
    </source>
</evidence>
<dbReference type="PANTHER" id="PTHR14519:SF8">
    <property type="entry name" value="VITAMIN K EPOXIDE REDUCTASE COMPLEX SUBUNIT 1"/>
    <property type="match status" value="1"/>
</dbReference>
<protein>
    <recommendedName>
        <fullName evidence="3">vitamin-K-epoxide reductase (warfarin-sensitive)</fullName>
        <ecNumber evidence="3">1.17.4.4</ecNumber>
    </recommendedName>
</protein>
<feature type="transmembrane region" description="Helical" evidence="12">
    <location>
        <begin position="127"/>
        <end position="147"/>
    </location>
</feature>
<dbReference type="InterPro" id="IPR042406">
    <property type="entry name" value="VKORC1/VKORC1L1"/>
</dbReference>
<organism evidence="15 16">
    <name type="scientific">Rhinopomastus cyanomelas</name>
    <name type="common">Common scimitarbill</name>
    <dbReference type="NCBI Taxonomy" id="113115"/>
    <lineage>
        <taxon>Eukaryota</taxon>
        <taxon>Metazoa</taxon>
        <taxon>Chordata</taxon>
        <taxon>Craniata</taxon>
        <taxon>Vertebrata</taxon>
        <taxon>Euteleostomi</taxon>
        <taxon>Archelosauria</taxon>
        <taxon>Archosauria</taxon>
        <taxon>Dinosauria</taxon>
        <taxon>Saurischia</taxon>
        <taxon>Theropoda</taxon>
        <taxon>Coelurosauria</taxon>
        <taxon>Aves</taxon>
        <taxon>Neognathae</taxon>
        <taxon>Neoaves</taxon>
        <taxon>Telluraves</taxon>
        <taxon>Coraciimorphae</taxon>
        <taxon>Bucerotiformes</taxon>
        <taxon>Rhinopomastidae</taxon>
        <taxon>Rhinopomastus</taxon>
    </lineage>
</organism>
<evidence type="ECO:0000259" key="14">
    <source>
        <dbReference type="SMART" id="SM00756"/>
    </source>
</evidence>
<feature type="non-terminal residue" evidence="15">
    <location>
        <position position="1"/>
    </location>
</feature>